<evidence type="ECO:0000313" key="2">
    <source>
        <dbReference type="EMBL" id="KAK3528785.1"/>
    </source>
</evidence>
<dbReference type="PANTHER" id="PTHR33332">
    <property type="entry name" value="REVERSE TRANSCRIPTASE DOMAIN-CONTAINING PROTEIN"/>
    <property type="match status" value="1"/>
</dbReference>
<sequence length="310" mass="33876">MSGGGEGVCGGSEGEQVILSTPCDQVLHLCPVGCLIVVSDEADDRGVSWTVWIRTSKANIFSVRELTSVHPAAITLDKLKIRNRKFLVVPPTSGTQAEAMLLLGFSHTPNGITPLFFCSHEEEVSLNDQVRMCVFVRCVCETVRSSPGHGFRSPHRCFVWFRSGLWLIHHTALLLVKFLCGCGARHEAHEDPAATLTGPLAANRSTDNAMATTLHLALTHLDNKDSYVRMLFIDFSSAFNTIIPQHLIENLSLLDLNTSLCNWILDILTGRPQSVQIRNSTSNTTTLNTGAPQGCVLSPLLFTQLTHNGC</sequence>
<protein>
    <recommendedName>
        <fullName evidence="1">Reverse transcriptase domain-containing protein</fullName>
    </recommendedName>
</protein>
<dbReference type="Proteomes" id="UP001274896">
    <property type="component" value="Unassembled WGS sequence"/>
</dbReference>
<reference evidence="2" key="1">
    <citation type="submission" date="2023-06" db="EMBL/GenBank/DDBJ databases">
        <title>Male Hemibagrus guttatus genome.</title>
        <authorList>
            <person name="Bian C."/>
        </authorList>
    </citation>
    <scope>NUCLEOTIDE SEQUENCE</scope>
    <source>
        <strain evidence="2">Male_cb2023</strain>
        <tissue evidence="2">Muscle</tissue>
    </source>
</reference>
<keyword evidence="3" id="KW-1185">Reference proteome</keyword>
<evidence type="ECO:0000259" key="1">
    <source>
        <dbReference type="Pfam" id="PF00078"/>
    </source>
</evidence>
<organism evidence="2 3">
    <name type="scientific">Hemibagrus guttatus</name>
    <dbReference type="NCBI Taxonomy" id="175788"/>
    <lineage>
        <taxon>Eukaryota</taxon>
        <taxon>Metazoa</taxon>
        <taxon>Chordata</taxon>
        <taxon>Craniata</taxon>
        <taxon>Vertebrata</taxon>
        <taxon>Euteleostomi</taxon>
        <taxon>Actinopterygii</taxon>
        <taxon>Neopterygii</taxon>
        <taxon>Teleostei</taxon>
        <taxon>Ostariophysi</taxon>
        <taxon>Siluriformes</taxon>
        <taxon>Bagridae</taxon>
        <taxon>Hemibagrus</taxon>
    </lineage>
</organism>
<evidence type="ECO:0000313" key="3">
    <source>
        <dbReference type="Proteomes" id="UP001274896"/>
    </source>
</evidence>
<gene>
    <name evidence="2" type="ORF">QTP70_011225</name>
</gene>
<name>A0AAE0V0C6_9TELE</name>
<dbReference type="AlphaFoldDB" id="A0AAE0V0C6"/>
<proteinExistence type="predicted"/>
<accession>A0AAE0V0C6</accession>
<feature type="domain" description="Reverse transcriptase" evidence="1">
    <location>
        <begin position="211"/>
        <end position="307"/>
    </location>
</feature>
<dbReference type="Pfam" id="PF00078">
    <property type="entry name" value="RVT_1"/>
    <property type="match status" value="1"/>
</dbReference>
<dbReference type="InterPro" id="IPR000477">
    <property type="entry name" value="RT_dom"/>
</dbReference>
<dbReference type="EMBL" id="JAUCMX010000012">
    <property type="protein sequence ID" value="KAK3528785.1"/>
    <property type="molecule type" value="Genomic_DNA"/>
</dbReference>
<comment type="caution">
    <text evidence="2">The sequence shown here is derived from an EMBL/GenBank/DDBJ whole genome shotgun (WGS) entry which is preliminary data.</text>
</comment>